<gene>
    <name evidence="1" type="ORF">Baya_1722</name>
</gene>
<evidence type="ECO:0000313" key="1">
    <source>
        <dbReference type="EMBL" id="TSK20174.1"/>
    </source>
</evidence>
<dbReference type="EMBL" id="VCAZ01000005">
    <property type="protein sequence ID" value="TSK20174.1"/>
    <property type="molecule type" value="Genomic_DNA"/>
</dbReference>
<reference evidence="1 2" key="1">
    <citation type="journal article" date="2019" name="Genome Biol. Evol.">
        <title>Whole-Genome Sequencing of the Giant Devil Catfish, Bagarius yarrelli.</title>
        <authorList>
            <person name="Jiang W."/>
            <person name="Lv Y."/>
            <person name="Cheng L."/>
            <person name="Yang K."/>
            <person name="Chao B."/>
            <person name="Wang X."/>
            <person name="Li Y."/>
            <person name="Pan X."/>
            <person name="You X."/>
            <person name="Zhang Y."/>
            <person name="Yang J."/>
            <person name="Li J."/>
            <person name="Zhang X."/>
            <person name="Liu S."/>
            <person name="Sun C."/>
            <person name="Yang J."/>
            <person name="Shi Q."/>
        </authorList>
    </citation>
    <scope>NUCLEOTIDE SEQUENCE [LARGE SCALE GENOMIC DNA]</scope>
    <source>
        <strain evidence="1">JWS20170419001</strain>
        <tissue evidence="1">Muscle</tissue>
    </source>
</reference>
<proteinExistence type="predicted"/>
<name>A0A556TLY1_BAGYA</name>
<sequence length="106" mass="11623">MALASEERLDSLPCCESRSEMLKKLAGFLLEMPWACCSACFGPGVFWGKIGSVAKSQDDQYCNFLPGLPSQTQIRIMTSAAFVSYLRPANSHFVTLERQSLVVASP</sequence>
<evidence type="ECO:0000313" key="2">
    <source>
        <dbReference type="Proteomes" id="UP000319801"/>
    </source>
</evidence>
<dbReference type="AlphaFoldDB" id="A0A556TLY1"/>
<keyword evidence="2" id="KW-1185">Reference proteome</keyword>
<organism evidence="1 2">
    <name type="scientific">Bagarius yarrelli</name>
    <name type="common">Goonch</name>
    <name type="synonym">Bagrus yarrelli</name>
    <dbReference type="NCBI Taxonomy" id="175774"/>
    <lineage>
        <taxon>Eukaryota</taxon>
        <taxon>Metazoa</taxon>
        <taxon>Chordata</taxon>
        <taxon>Craniata</taxon>
        <taxon>Vertebrata</taxon>
        <taxon>Euteleostomi</taxon>
        <taxon>Actinopterygii</taxon>
        <taxon>Neopterygii</taxon>
        <taxon>Teleostei</taxon>
        <taxon>Ostariophysi</taxon>
        <taxon>Siluriformes</taxon>
        <taxon>Sisoridae</taxon>
        <taxon>Sisorinae</taxon>
        <taxon>Bagarius</taxon>
    </lineage>
</organism>
<accession>A0A556TLY1</accession>
<protein>
    <submittedName>
        <fullName evidence="1">Uncharacterized protein</fullName>
    </submittedName>
</protein>
<dbReference type="Proteomes" id="UP000319801">
    <property type="component" value="Unassembled WGS sequence"/>
</dbReference>
<comment type="caution">
    <text evidence="1">The sequence shown here is derived from an EMBL/GenBank/DDBJ whole genome shotgun (WGS) entry which is preliminary data.</text>
</comment>